<evidence type="ECO:0000256" key="1">
    <source>
        <dbReference type="SAM" id="Phobius"/>
    </source>
</evidence>
<feature type="domain" description="DUF1206" evidence="2">
    <location>
        <begin position="203"/>
        <end position="272"/>
    </location>
</feature>
<keyword evidence="1" id="KW-0472">Membrane</keyword>
<feature type="transmembrane region" description="Helical" evidence="1">
    <location>
        <begin position="25"/>
        <end position="46"/>
    </location>
</feature>
<feature type="transmembrane region" description="Helical" evidence="1">
    <location>
        <begin position="199"/>
        <end position="226"/>
    </location>
</feature>
<dbReference type="InterPro" id="IPR009597">
    <property type="entry name" value="DUF1206"/>
</dbReference>
<feature type="transmembrane region" description="Helical" evidence="1">
    <location>
        <begin position="155"/>
        <end position="178"/>
    </location>
</feature>
<comment type="caution">
    <text evidence="3">The sequence shown here is derived from an EMBL/GenBank/DDBJ whole genome shotgun (WGS) entry which is preliminary data.</text>
</comment>
<organism evidence="3 4">
    <name type="scientific">Actinomadura miaoliensis</name>
    <dbReference type="NCBI Taxonomy" id="430685"/>
    <lineage>
        <taxon>Bacteria</taxon>
        <taxon>Bacillati</taxon>
        <taxon>Actinomycetota</taxon>
        <taxon>Actinomycetes</taxon>
        <taxon>Streptosporangiales</taxon>
        <taxon>Thermomonosporaceae</taxon>
        <taxon>Actinomadura</taxon>
    </lineage>
</organism>
<dbReference type="Pfam" id="PF06724">
    <property type="entry name" value="DUF1206"/>
    <property type="match status" value="3"/>
</dbReference>
<dbReference type="Proteomes" id="UP001500683">
    <property type="component" value="Unassembled WGS sequence"/>
</dbReference>
<feature type="transmembrane region" description="Helical" evidence="1">
    <location>
        <begin position="74"/>
        <end position="96"/>
    </location>
</feature>
<sequence length="278" mass="29505">MATNTVAGRADQMGRKTVRSTWFRWLLRAGLVTRGVMYLLVGWLAVQIGLGHGGEEADRAGALRAVAERPGGTLALWLLIVGFAGLALWGYTEALYGQASPDGRKARKRLSSLGRGLIYTAGFAATIAFVVGHGSRSSDAQSQTFTARAMGEPGGRWLVLGVGIAFVAVGVGVIVHAVRRKFQAELEHIGPRVRPVVDVLGVVGHVARGLVMGGAGVLLSYAAVSFDPHKAQGVDGTLREFARTPVGPWLLVAVAVGLLLFGLFSFCEARWRKLEHLG</sequence>
<accession>A0ABP7VKL2</accession>
<evidence type="ECO:0000313" key="3">
    <source>
        <dbReference type="EMBL" id="GAA4069000.1"/>
    </source>
</evidence>
<name>A0ABP7VKL2_9ACTN</name>
<feature type="transmembrane region" description="Helical" evidence="1">
    <location>
        <begin position="117"/>
        <end position="135"/>
    </location>
</feature>
<feature type="domain" description="DUF1206" evidence="2">
    <location>
        <begin position="113"/>
        <end position="180"/>
    </location>
</feature>
<feature type="domain" description="DUF1206" evidence="2">
    <location>
        <begin position="29"/>
        <end position="97"/>
    </location>
</feature>
<reference evidence="4" key="1">
    <citation type="journal article" date="2019" name="Int. J. Syst. Evol. Microbiol.">
        <title>The Global Catalogue of Microorganisms (GCM) 10K type strain sequencing project: providing services to taxonomists for standard genome sequencing and annotation.</title>
        <authorList>
            <consortium name="The Broad Institute Genomics Platform"/>
            <consortium name="The Broad Institute Genome Sequencing Center for Infectious Disease"/>
            <person name="Wu L."/>
            <person name="Ma J."/>
        </authorList>
    </citation>
    <scope>NUCLEOTIDE SEQUENCE [LARGE SCALE GENOMIC DNA]</scope>
    <source>
        <strain evidence="4">JCM 16702</strain>
    </source>
</reference>
<proteinExistence type="predicted"/>
<keyword evidence="1" id="KW-1133">Transmembrane helix</keyword>
<keyword evidence="4" id="KW-1185">Reference proteome</keyword>
<dbReference type="RefSeq" id="WP_344945494.1">
    <property type="nucleotide sequence ID" value="NZ_BAAAZG010000014.1"/>
</dbReference>
<protein>
    <submittedName>
        <fullName evidence="3">DUF1206 domain-containing protein</fullName>
    </submittedName>
</protein>
<evidence type="ECO:0000313" key="4">
    <source>
        <dbReference type="Proteomes" id="UP001500683"/>
    </source>
</evidence>
<keyword evidence="1" id="KW-0812">Transmembrane</keyword>
<gene>
    <name evidence="3" type="ORF">GCM10022214_25070</name>
</gene>
<dbReference type="EMBL" id="BAAAZG010000014">
    <property type="protein sequence ID" value="GAA4069000.1"/>
    <property type="molecule type" value="Genomic_DNA"/>
</dbReference>
<evidence type="ECO:0000259" key="2">
    <source>
        <dbReference type="Pfam" id="PF06724"/>
    </source>
</evidence>
<feature type="transmembrane region" description="Helical" evidence="1">
    <location>
        <begin position="246"/>
        <end position="267"/>
    </location>
</feature>